<dbReference type="PANTHER" id="PTHR38032">
    <property type="entry name" value="POLYMERASE-RELATED"/>
    <property type="match status" value="1"/>
</dbReference>
<dbReference type="Pfam" id="PF20250">
    <property type="entry name" value="FapA_N"/>
    <property type="match status" value="1"/>
</dbReference>
<reference evidence="2 3" key="1">
    <citation type="submission" date="2021-03" db="EMBL/GenBank/DDBJ databases">
        <title>Genomic Encyclopedia of Type Strains, Phase IV (KMG-IV): sequencing the most valuable type-strain genomes for metagenomic binning, comparative biology and taxonomic classification.</title>
        <authorList>
            <person name="Goeker M."/>
        </authorList>
    </citation>
    <scope>NUCLEOTIDE SEQUENCE [LARGE SCALE GENOMIC DNA]</scope>
    <source>
        <strain evidence="2 3">DSM 26048</strain>
    </source>
</reference>
<dbReference type="PANTHER" id="PTHR38032:SF1">
    <property type="entry name" value="RNA-BINDING PROTEIN KHPB N-TERMINAL DOMAIN-CONTAINING PROTEIN"/>
    <property type="match status" value="1"/>
</dbReference>
<dbReference type="InterPro" id="IPR005646">
    <property type="entry name" value="FapA"/>
</dbReference>
<dbReference type="RefSeq" id="WP_209975427.1">
    <property type="nucleotide sequence ID" value="NZ_JAGGLB010000019.1"/>
</dbReference>
<keyword evidence="3" id="KW-1185">Reference proteome</keyword>
<evidence type="ECO:0000313" key="2">
    <source>
        <dbReference type="EMBL" id="MBP1993540.1"/>
    </source>
</evidence>
<dbReference type="SUPFAM" id="SSF63848">
    <property type="entry name" value="Cell-division inhibitor MinC, C-terminal domain"/>
    <property type="match status" value="1"/>
</dbReference>
<evidence type="ECO:0000259" key="1">
    <source>
        <dbReference type="Pfam" id="PF20250"/>
    </source>
</evidence>
<accession>A0ABS4J171</accession>
<dbReference type="EMBL" id="JAGGLB010000019">
    <property type="protein sequence ID" value="MBP1993540.1"/>
    <property type="molecule type" value="Genomic_DNA"/>
</dbReference>
<protein>
    <submittedName>
        <fullName evidence="2">Uncharacterized protein (DUF342 family)</fullName>
    </submittedName>
</protein>
<dbReference type="Proteomes" id="UP001519287">
    <property type="component" value="Unassembled WGS sequence"/>
</dbReference>
<evidence type="ECO:0000313" key="3">
    <source>
        <dbReference type="Proteomes" id="UP001519287"/>
    </source>
</evidence>
<organism evidence="2 3">
    <name type="scientific">Paenibacillus eucommiae</name>
    <dbReference type="NCBI Taxonomy" id="1355755"/>
    <lineage>
        <taxon>Bacteria</taxon>
        <taxon>Bacillati</taxon>
        <taxon>Bacillota</taxon>
        <taxon>Bacilli</taxon>
        <taxon>Bacillales</taxon>
        <taxon>Paenibacillaceae</taxon>
        <taxon>Paenibacillus</taxon>
    </lineage>
</organism>
<gene>
    <name evidence="2" type="ORF">J2Z66_005162</name>
</gene>
<comment type="caution">
    <text evidence="2">The sequence shown here is derived from an EMBL/GenBank/DDBJ whole genome shotgun (WGS) entry which is preliminary data.</text>
</comment>
<dbReference type="InterPro" id="IPR036145">
    <property type="entry name" value="MinC_C_sf"/>
</dbReference>
<dbReference type="Pfam" id="PF03961">
    <property type="entry name" value="FapA"/>
    <property type="match status" value="1"/>
</dbReference>
<dbReference type="InterPro" id="IPR046866">
    <property type="entry name" value="FapA_N"/>
</dbReference>
<proteinExistence type="predicted"/>
<feature type="domain" description="Flagellar Assembly Protein A N-terminal region" evidence="1">
    <location>
        <begin position="97"/>
        <end position="288"/>
    </location>
</feature>
<dbReference type="InterPro" id="IPR046865">
    <property type="entry name" value="FapA_b_solenoid"/>
</dbReference>
<name>A0ABS4J171_9BACL</name>
<sequence>MNNQIMDAELLSLVKTLNKDSTAYDEIQLIEYAPPQGLIELLNQEYILHNVSEPSVLPEIEASASVKLKKNGAPVAGRTKLGPQDTLEWEIVSKPLFTIEVSEDCMHAYLLIHSKHRYAWKLKNAQPSNYVKFEAEEDKSEILDSLEFAEIINSLQEKSVVRNIDHFAICQEFLSPTYQRIEVAKGVEPVPGLDAVIELYVKEKVENYFDEVEGVIDLRSHLKIPTVKKGEMIARKIPMIEGVPGYDVYGSRLNPPSPRDIQILPKNFVEINEHGEIKALKDGRPRVIGDQNKFVEITEVYVVTGDVNLKTGHIVFAGDVVVYGNAEEGAVIEALGSVYIYGNAYGASISAAGSIHVKGNTIDGKLFSGHYGVRNNRLYQAVAVLSDSLAKLLQAANSLNMELEVRKQKANFGQLISLLIERKFSSIPSLIKDLTVIISSVKHVHGEAAEELMGMLKTFYLTVSYNSLPAEFWSLLLNMLQRIINMIEQNQEMDAKVTIDQCHITRIQAAGSIIIHGDGVLQSHLYSNKNIVFSKENAICRSSRIEAEGSISAAEVGGEAAGETFLKAGKSIRVKKIVHCKVCIKNYCRQILERTGATVFDLGNMKYRQ</sequence>